<gene>
    <name evidence="1" type="ORF">GCM10007100_08720</name>
</gene>
<evidence type="ECO:0000313" key="1">
    <source>
        <dbReference type="EMBL" id="GHC45599.1"/>
    </source>
</evidence>
<dbReference type="InterPro" id="IPR013784">
    <property type="entry name" value="Carb-bd-like_fold"/>
</dbReference>
<dbReference type="Gene3D" id="2.60.40.1120">
    <property type="entry name" value="Carboxypeptidase-like, regulatory domain"/>
    <property type="match status" value="1"/>
</dbReference>
<reference evidence="1" key="2">
    <citation type="submission" date="2020-09" db="EMBL/GenBank/DDBJ databases">
        <authorList>
            <person name="Sun Q."/>
            <person name="Kim S."/>
        </authorList>
    </citation>
    <scope>NUCLEOTIDE SEQUENCE</scope>
    <source>
        <strain evidence="1">KCTC 12988</strain>
    </source>
</reference>
<comment type="caution">
    <text evidence="1">The sequence shown here is derived from an EMBL/GenBank/DDBJ whole genome shotgun (WGS) entry which is preliminary data.</text>
</comment>
<dbReference type="SUPFAM" id="SSF49452">
    <property type="entry name" value="Starch-binding domain-like"/>
    <property type="match status" value="1"/>
</dbReference>
<sequence>MTTSLYLARWVHFATLMLLFCQVSRGAEIGHVLRTSSGEALAGITIRATRPAPYELEMSTVTDEEGQFSFDLPDGDWVIEADPADILNLGYFCVPGIGIGIGGGLISFPTTGWFTFVAVPLYPELKQILQGEQVVLELDFEWMEGLQPSLLRGFRVERSTDLHTWQSLGTVLLLNPPIRVVDPAGRSEKRAFYRTVATEDFQVIDFGN</sequence>
<proteinExistence type="predicted"/>
<name>A0A918WF91_9BACT</name>
<keyword evidence="2" id="KW-1185">Reference proteome</keyword>
<organism evidence="1 2">
    <name type="scientific">Roseibacillus persicicus</name>
    <dbReference type="NCBI Taxonomy" id="454148"/>
    <lineage>
        <taxon>Bacteria</taxon>
        <taxon>Pseudomonadati</taxon>
        <taxon>Verrucomicrobiota</taxon>
        <taxon>Verrucomicrobiia</taxon>
        <taxon>Verrucomicrobiales</taxon>
        <taxon>Verrucomicrobiaceae</taxon>
        <taxon>Roseibacillus</taxon>
    </lineage>
</organism>
<evidence type="ECO:0000313" key="2">
    <source>
        <dbReference type="Proteomes" id="UP000644507"/>
    </source>
</evidence>
<protein>
    <recommendedName>
        <fullName evidence="3">Carboxypeptidase regulatory-like domain-containing protein</fullName>
    </recommendedName>
</protein>
<dbReference type="Proteomes" id="UP000644507">
    <property type="component" value="Unassembled WGS sequence"/>
</dbReference>
<reference evidence="1" key="1">
    <citation type="journal article" date="2014" name="Int. J. Syst. Evol. Microbiol.">
        <title>Complete genome sequence of Corynebacterium casei LMG S-19264T (=DSM 44701T), isolated from a smear-ripened cheese.</title>
        <authorList>
            <consortium name="US DOE Joint Genome Institute (JGI-PGF)"/>
            <person name="Walter F."/>
            <person name="Albersmeier A."/>
            <person name="Kalinowski J."/>
            <person name="Ruckert C."/>
        </authorList>
    </citation>
    <scope>NUCLEOTIDE SEQUENCE</scope>
    <source>
        <strain evidence="1">KCTC 12988</strain>
    </source>
</reference>
<dbReference type="RefSeq" id="WP_189567693.1">
    <property type="nucleotide sequence ID" value="NZ_BMXI01000003.1"/>
</dbReference>
<dbReference type="GO" id="GO:0030246">
    <property type="term" value="F:carbohydrate binding"/>
    <property type="evidence" value="ECO:0007669"/>
    <property type="project" value="InterPro"/>
</dbReference>
<dbReference type="AlphaFoldDB" id="A0A918WF91"/>
<accession>A0A918WF91</accession>
<evidence type="ECO:0008006" key="3">
    <source>
        <dbReference type="Google" id="ProtNLM"/>
    </source>
</evidence>
<dbReference type="EMBL" id="BMXI01000003">
    <property type="protein sequence ID" value="GHC45599.1"/>
    <property type="molecule type" value="Genomic_DNA"/>
</dbReference>